<evidence type="ECO:0008006" key="4">
    <source>
        <dbReference type="Google" id="ProtNLM"/>
    </source>
</evidence>
<evidence type="ECO:0000313" key="3">
    <source>
        <dbReference type="Proteomes" id="UP000472266"/>
    </source>
</evidence>
<accession>A0A672TG20</accession>
<organism evidence="2 3">
    <name type="scientific">Strigops habroptila</name>
    <name type="common">Kakapo</name>
    <dbReference type="NCBI Taxonomy" id="2489341"/>
    <lineage>
        <taxon>Eukaryota</taxon>
        <taxon>Metazoa</taxon>
        <taxon>Chordata</taxon>
        <taxon>Craniata</taxon>
        <taxon>Vertebrata</taxon>
        <taxon>Euteleostomi</taxon>
        <taxon>Archelosauria</taxon>
        <taxon>Archosauria</taxon>
        <taxon>Dinosauria</taxon>
        <taxon>Saurischia</taxon>
        <taxon>Theropoda</taxon>
        <taxon>Coelurosauria</taxon>
        <taxon>Aves</taxon>
        <taxon>Neognathae</taxon>
        <taxon>Neoaves</taxon>
        <taxon>Telluraves</taxon>
        <taxon>Australaves</taxon>
        <taxon>Psittaciformes</taxon>
        <taxon>Psittacidae</taxon>
        <taxon>Strigops</taxon>
    </lineage>
</organism>
<reference evidence="2" key="3">
    <citation type="submission" date="2025-09" db="UniProtKB">
        <authorList>
            <consortium name="Ensembl"/>
        </authorList>
    </citation>
    <scope>IDENTIFICATION</scope>
</reference>
<feature type="compositionally biased region" description="Gly residues" evidence="1">
    <location>
        <begin position="116"/>
        <end position="128"/>
    </location>
</feature>
<reference evidence="2" key="2">
    <citation type="submission" date="2025-08" db="UniProtKB">
        <authorList>
            <consortium name="Ensembl"/>
        </authorList>
    </citation>
    <scope>IDENTIFICATION</scope>
</reference>
<evidence type="ECO:0000313" key="2">
    <source>
        <dbReference type="Ensembl" id="ENSSHBP00005000811.1"/>
    </source>
</evidence>
<sequence>MTGAVSAQDAPAARSVLAAHHQSHKLKLQQPHCSAGPTAGCGPAPLLRPQGTPQHGWALSSELGSAPRQDVGFPGPVADCSGAAGILPGQLPERHAHHQGVCGLPAQTCPPRAGQGARGEPGAGGRRGGSLHQGRPPARPCEGNERPAQGGCGRAVKEWSRVGGGRGCGVHSGSTVLHAKWLLSPPCHALMSLLSLQGNEVLHLPGEQVTEEQFTDDHGNIITKKVIRKVVRQLGPGDTQEQEELILEGDTQDLEAEDDHFMKYRDGLGAILHRDGLGAKDLTSTPNH</sequence>
<name>A0A672TG20_STRHB</name>
<reference evidence="2 3" key="1">
    <citation type="submission" date="2019-11" db="EMBL/GenBank/DDBJ databases">
        <title>Strigops habroptila (kakapo) genome, bStrHab1, primary haplotype, v2.</title>
        <authorList>
            <person name="Jarvis E.D."/>
            <person name="Howard J."/>
            <person name="Rhie A."/>
            <person name="Phillippy A."/>
            <person name="Korlach J."/>
            <person name="Digby A."/>
            <person name="Iorns D."/>
            <person name="Eason D."/>
            <person name="Robertson B."/>
            <person name="Raemaekers T."/>
            <person name="Howe K."/>
            <person name="Lewin H."/>
            <person name="Damas J."/>
            <person name="Hastie A."/>
            <person name="Tracey A."/>
            <person name="Chow W."/>
            <person name="Fedrigo O."/>
        </authorList>
    </citation>
    <scope>NUCLEOTIDE SEQUENCE [LARGE SCALE GENOMIC DNA]</scope>
</reference>
<protein>
    <recommendedName>
        <fullName evidence="4">Ankyrin 1</fullName>
    </recommendedName>
</protein>
<feature type="region of interest" description="Disordered" evidence="1">
    <location>
        <begin position="108"/>
        <end position="152"/>
    </location>
</feature>
<proteinExistence type="predicted"/>
<keyword evidence="3" id="KW-1185">Reference proteome</keyword>
<evidence type="ECO:0000256" key="1">
    <source>
        <dbReference type="SAM" id="MobiDB-lite"/>
    </source>
</evidence>
<dbReference type="InParanoid" id="A0A672TG20"/>
<dbReference type="Ensembl" id="ENSSHBT00005001004.1">
    <property type="protein sequence ID" value="ENSSHBP00005000811.1"/>
    <property type="gene ID" value="ENSSHBG00005000758.1"/>
</dbReference>
<feature type="region of interest" description="Disordered" evidence="1">
    <location>
        <begin position="39"/>
        <end position="72"/>
    </location>
</feature>
<gene>
    <name evidence="2" type="primary">ANK1</name>
</gene>
<dbReference type="Proteomes" id="UP000472266">
    <property type="component" value="Chromosome 22"/>
</dbReference>
<dbReference type="AlphaFoldDB" id="A0A672TG20"/>